<evidence type="ECO:0000256" key="3">
    <source>
        <dbReference type="ARBA" id="ARBA00004961"/>
    </source>
</evidence>
<evidence type="ECO:0000313" key="9">
    <source>
        <dbReference type="EMBL" id="MBB5022898.1"/>
    </source>
</evidence>
<dbReference type="PANTHER" id="PTHR11054">
    <property type="entry name" value="6-PHOSPHOGLUCONOLACTONASE"/>
    <property type="match status" value="1"/>
</dbReference>
<dbReference type="Pfam" id="PF01182">
    <property type="entry name" value="Glucosamine_iso"/>
    <property type="match status" value="1"/>
</dbReference>
<keyword evidence="10" id="KW-1185">Reference proteome</keyword>
<name>A0A7W7Y6E6_9BACT</name>
<dbReference type="InterPro" id="IPR006148">
    <property type="entry name" value="Glc/Gal-6P_isomerase"/>
</dbReference>
<dbReference type="UniPathway" id="UPA00115">
    <property type="reaction ID" value="UER00409"/>
</dbReference>
<dbReference type="RefSeq" id="WP_221270577.1">
    <property type="nucleotide sequence ID" value="NZ_JACHID010000022.1"/>
</dbReference>
<evidence type="ECO:0000256" key="6">
    <source>
        <dbReference type="ARBA" id="ARBA00020337"/>
    </source>
</evidence>
<feature type="domain" description="Glucosamine/galactosamine-6-phosphate isomerase" evidence="8">
    <location>
        <begin position="2"/>
        <end position="185"/>
    </location>
</feature>
<evidence type="ECO:0000256" key="4">
    <source>
        <dbReference type="ARBA" id="ARBA00010662"/>
    </source>
</evidence>
<dbReference type="GO" id="GO:0005975">
    <property type="term" value="P:carbohydrate metabolic process"/>
    <property type="evidence" value="ECO:0007669"/>
    <property type="project" value="UniProtKB-UniRule"/>
</dbReference>
<dbReference type="InterPro" id="IPR005900">
    <property type="entry name" value="6-phosphogluconolactonase_DevB"/>
</dbReference>
<dbReference type="EMBL" id="JACHID010000022">
    <property type="protein sequence ID" value="MBB5022898.1"/>
    <property type="molecule type" value="Genomic_DNA"/>
</dbReference>
<comment type="caution">
    <text evidence="9">The sequence shown here is derived from an EMBL/GenBank/DDBJ whole genome shotgun (WGS) entry which is preliminary data.</text>
</comment>
<dbReference type="GO" id="GO:0017057">
    <property type="term" value="F:6-phosphogluconolactonase activity"/>
    <property type="evidence" value="ECO:0007669"/>
    <property type="project" value="UniProtKB-UniRule"/>
</dbReference>
<accession>A0A7W7Y6E6</accession>
<dbReference type="SUPFAM" id="SSF100950">
    <property type="entry name" value="NagB/RpiA/CoA transferase-like"/>
    <property type="match status" value="1"/>
</dbReference>
<evidence type="ECO:0000256" key="2">
    <source>
        <dbReference type="ARBA" id="ARBA00002681"/>
    </source>
</evidence>
<evidence type="ECO:0000259" key="8">
    <source>
        <dbReference type="Pfam" id="PF01182"/>
    </source>
</evidence>
<dbReference type="Proteomes" id="UP000528322">
    <property type="component" value="Unassembled WGS sequence"/>
</dbReference>
<comment type="pathway">
    <text evidence="3 7">Carbohydrate degradation; pentose phosphate pathway; D-ribulose 5-phosphate from D-glucose 6-phosphate (oxidative stage): step 2/3.</text>
</comment>
<comment type="similarity">
    <text evidence="4 7">Belongs to the glucosamine/galactosamine-6-phosphate isomerase family. 6-phosphogluconolactonase subfamily.</text>
</comment>
<comment type="catalytic activity">
    <reaction evidence="1 7">
        <text>6-phospho-D-glucono-1,5-lactone + H2O = 6-phospho-D-gluconate + H(+)</text>
        <dbReference type="Rhea" id="RHEA:12556"/>
        <dbReference type="ChEBI" id="CHEBI:15377"/>
        <dbReference type="ChEBI" id="CHEBI:15378"/>
        <dbReference type="ChEBI" id="CHEBI:57955"/>
        <dbReference type="ChEBI" id="CHEBI:58759"/>
        <dbReference type="EC" id="3.1.1.31"/>
    </reaction>
</comment>
<dbReference type="CDD" id="cd01400">
    <property type="entry name" value="6PGL"/>
    <property type="match status" value="1"/>
</dbReference>
<keyword evidence="7 9" id="KW-0378">Hydrolase</keyword>
<protein>
    <recommendedName>
        <fullName evidence="6 7">6-phosphogluconolactonase</fullName>
        <shortName evidence="7">6PGL</shortName>
        <ecNumber evidence="5 7">3.1.1.31</ecNumber>
    </recommendedName>
</protein>
<evidence type="ECO:0000256" key="7">
    <source>
        <dbReference type="RuleBase" id="RU365095"/>
    </source>
</evidence>
<reference evidence="9 10" key="1">
    <citation type="submission" date="2020-08" db="EMBL/GenBank/DDBJ databases">
        <title>Genomic Encyclopedia of Type Strains, Phase IV (KMG-IV): sequencing the most valuable type-strain genomes for metagenomic binning, comparative biology and taxonomic classification.</title>
        <authorList>
            <person name="Goeker M."/>
        </authorList>
    </citation>
    <scope>NUCLEOTIDE SEQUENCE [LARGE SCALE GENOMIC DNA]</scope>
    <source>
        <strain evidence="9 10">DSM 22071</strain>
    </source>
</reference>
<dbReference type="AlphaFoldDB" id="A0A7W7Y6E6"/>
<sequence length="205" mass="22223">MLETANTAINQAQRFRIVLSGGTTPKALYTALRSGTTDWSKWEIYFTDERCLPTGDSERNDFMAQQALLNHVPVAAVHTLPAELGPENGAIQANQQLDNTTPFDLVLLGIGEDGHTASLFPGINWGKEQNSPAVIPVHNSPKPPPQRLSLSLNRLANSHQALLLSTGDAKLPALRGLAKSEDNSPLVKLAQHVPVQVYYQATQSV</sequence>
<comment type="function">
    <text evidence="2 7">Hydrolysis of 6-phosphogluconolactone to 6-phosphogluconate.</text>
</comment>
<dbReference type="GO" id="GO:0006098">
    <property type="term" value="P:pentose-phosphate shunt"/>
    <property type="evidence" value="ECO:0007669"/>
    <property type="project" value="UniProtKB-UniPathway"/>
</dbReference>
<proteinExistence type="inferred from homology"/>
<dbReference type="Gene3D" id="3.40.50.1360">
    <property type="match status" value="1"/>
</dbReference>
<gene>
    <name evidence="7" type="primary">pgl</name>
    <name evidence="9" type="ORF">HNR37_002245</name>
</gene>
<dbReference type="InterPro" id="IPR037171">
    <property type="entry name" value="NagB/RpiA_transferase-like"/>
</dbReference>
<organism evidence="9 10">
    <name type="scientific">Desulfurispira natronophila</name>
    <dbReference type="NCBI Taxonomy" id="682562"/>
    <lineage>
        <taxon>Bacteria</taxon>
        <taxon>Pseudomonadati</taxon>
        <taxon>Chrysiogenota</taxon>
        <taxon>Chrysiogenia</taxon>
        <taxon>Chrysiogenales</taxon>
        <taxon>Chrysiogenaceae</taxon>
        <taxon>Desulfurispira</taxon>
    </lineage>
</organism>
<dbReference type="PANTHER" id="PTHR11054:SF0">
    <property type="entry name" value="6-PHOSPHOGLUCONOLACTONASE"/>
    <property type="match status" value="1"/>
</dbReference>
<evidence type="ECO:0000256" key="5">
    <source>
        <dbReference type="ARBA" id="ARBA00013198"/>
    </source>
</evidence>
<evidence type="ECO:0000313" key="10">
    <source>
        <dbReference type="Proteomes" id="UP000528322"/>
    </source>
</evidence>
<dbReference type="InterPro" id="IPR039104">
    <property type="entry name" value="6PGL"/>
</dbReference>
<dbReference type="NCBIfam" id="TIGR01198">
    <property type="entry name" value="pgl"/>
    <property type="match status" value="1"/>
</dbReference>
<evidence type="ECO:0000256" key="1">
    <source>
        <dbReference type="ARBA" id="ARBA00000832"/>
    </source>
</evidence>
<dbReference type="EC" id="3.1.1.31" evidence="5 7"/>